<evidence type="ECO:0000256" key="3">
    <source>
        <dbReference type="ARBA" id="ARBA00022691"/>
    </source>
</evidence>
<dbReference type="PROSITE" id="PS51918">
    <property type="entry name" value="RADICAL_SAM"/>
    <property type="match status" value="1"/>
</dbReference>
<keyword evidence="6" id="KW-0411">Iron-sulfur</keyword>
<dbReference type="SUPFAM" id="SSF102114">
    <property type="entry name" value="Radical SAM enzymes"/>
    <property type="match status" value="1"/>
</dbReference>
<dbReference type="PANTHER" id="PTHR30352:SF13">
    <property type="entry name" value="GLYCYL-RADICAL ENZYME ACTIVATING ENZYME YJJW-RELATED"/>
    <property type="match status" value="1"/>
</dbReference>
<dbReference type="OrthoDB" id="9782387at2"/>
<evidence type="ECO:0000259" key="7">
    <source>
        <dbReference type="PROSITE" id="PS51918"/>
    </source>
</evidence>
<keyword evidence="3" id="KW-0949">S-adenosyl-L-methionine</keyword>
<dbReference type="Proteomes" id="UP000252357">
    <property type="component" value="Unassembled WGS sequence"/>
</dbReference>
<organism evidence="8 9">
    <name type="scientific">Parvibium lacunae</name>
    <dbReference type="NCBI Taxonomy" id="1888893"/>
    <lineage>
        <taxon>Bacteria</taxon>
        <taxon>Pseudomonadati</taxon>
        <taxon>Pseudomonadota</taxon>
        <taxon>Betaproteobacteria</taxon>
        <taxon>Burkholderiales</taxon>
        <taxon>Alcaligenaceae</taxon>
        <taxon>Parvibium</taxon>
    </lineage>
</organism>
<dbReference type="PROSITE" id="PS51257">
    <property type="entry name" value="PROKAR_LIPOPROTEIN"/>
    <property type="match status" value="1"/>
</dbReference>
<evidence type="ECO:0000256" key="6">
    <source>
        <dbReference type="ARBA" id="ARBA00023014"/>
    </source>
</evidence>
<dbReference type="InterPro" id="IPR012840">
    <property type="entry name" value="NrdG2"/>
</dbReference>
<name>A0A368L853_9BURK</name>
<dbReference type="InterPro" id="IPR007197">
    <property type="entry name" value="rSAM"/>
</dbReference>
<dbReference type="NCBIfam" id="TIGR02495">
    <property type="entry name" value="NrdG2"/>
    <property type="match status" value="1"/>
</dbReference>
<dbReference type="Pfam" id="PF04055">
    <property type="entry name" value="Radical_SAM"/>
    <property type="match status" value="1"/>
</dbReference>
<feature type="domain" description="Radical SAM core" evidence="7">
    <location>
        <begin position="13"/>
        <end position="237"/>
    </location>
</feature>
<dbReference type="InterPro" id="IPR058240">
    <property type="entry name" value="rSAM_sf"/>
</dbReference>
<keyword evidence="9" id="KW-1185">Reference proteome</keyword>
<dbReference type="PANTHER" id="PTHR30352">
    <property type="entry name" value="PYRUVATE FORMATE-LYASE-ACTIVATING ENZYME"/>
    <property type="match status" value="1"/>
</dbReference>
<dbReference type="InterPro" id="IPR034457">
    <property type="entry name" value="Organic_radical-activating"/>
</dbReference>
<dbReference type="GO" id="GO:0046872">
    <property type="term" value="F:metal ion binding"/>
    <property type="evidence" value="ECO:0007669"/>
    <property type="project" value="UniProtKB-KW"/>
</dbReference>
<evidence type="ECO:0000256" key="5">
    <source>
        <dbReference type="ARBA" id="ARBA00023004"/>
    </source>
</evidence>
<evidence type="ECO:0000313" key="8">
    <source>
        <dbReference type="EMBL" id="RCS59419.1"/>
    </source>
</evidence>
<protein>
    <submittedName>
        <fullName evidence="8">Anaerobic ribonucleoside-triphosphate reductase activating protein</fullName>
    </submittedName>
</protein>
<dbReference type="GO" id="GO:0003824">
    <property type="term" value="F:catalytic activity"/>
    <property type="evidence" value="ECO:0007669"/>
    <property type="project" value="InterPro"/>
</dbReference>
<dbReference type="EMBL" id="QPGB01000001">
    <property type="protein sequence ID" value="RCS59419.1"/>
    <property type="molecule type" value="Genomic_DNA"/>
</dbReference>
<accession>A0A368L853</accession>
<keyword evidence="5" id="KW-0408">Iron</keyword>
<keyword evidence="2" id="KW-0004">4Fe-4S</keyword>
<dbReference type="RefSeq" id="WP_114401569.1">
    <property type="nucleotide sequence ID" value="NZ_QPGB01000001.1"/>
</dbReference>
<comment type="caution">
    <text evidence="8">The sequence shown here is derived from an EMBL/GenBank/DDBJ whole genome shotgun (WGS) entry which is preliminary data.</text>
</comment>
<dbReference type="SFLD" id="SFLDG01094">
    <property type="entry name" value="Uncharacterised_Radical_SAM_Su"/>
    <property type="match status" value="1"/>
</dbReference>
<evidence type="ECO:0000256" key="2">
    <source>
        <dbReference type="ARBA" id="ARBA00022485"/>
    </source>
</evidence>
<sequence>MLRIGGFEPFSTLDYPGLLSAVVFIQGCPWRCHYCHNPALQPRQITLSSPSNWQQASLKLKWSDIVDILRQRQGCLDAVVFSGGEPTLEGHLSHAIQAVKDLGLRVGLHTAGIYPERLAALLPLLDWVGLDIKTCHADYPRLTQRRQSGTQAFQSLSHVLSSGIDYEIRTTLDPSLLEAQRLQCLLEELTDARVKHYVWQCGRSNGWPSSSDGLPEAARSVLNQFTQAPFYRTLQIRGN</sequence>
<proteinExistence type="predicted"/>
<gene>
    <name evidence="8" type="ORF">DU000_01405</name>
</gene>
<dbReference type="CDD" id="cd01335">
    <property type="entry name" value="Radical_SAM"/>
    <property type="match status" value="1"/>
</dbReference>
<evidence type="ECO:0000256" key="1">
    <source>
        <dbReference type="ARBA" id="ARBA00001966"/>
    </source>
</evidence>
<dbReference type="SFLD" id="SFLDS00029">
    <property type="entry name" value="Radical_SAM"/>
    <property type="match status" value="1"/>
</dbReference>
<keyword evidence="4" id="KW-0479">Metal-binding</keyword>
<dbReference type="InterPro" id="IPR013785">
    <property type="entry name" value="Aldolase_TIM"/>
</dbReference>
<dbReference type="Gene3D" id="3.20.20.70">
    <property type="entry name" value="Aldolase class I"/>
    <property type="match status" value="1"/>
</dbReference>
<reference evidence="8 9" key="1">
    <citation type="journal article" date="2018" name="Int. J. Syst. Evol. Microbiol.">
        <title>Parvibium lacunae gen. nov., sp. nov., a new member of the family Alcaligenaceae isolated from a freshwater pond.</title>
        <authorList>
            <person name="Chen W.M."/>
            <person name="Xie P.B."/>
            <person name="Hsu M.Y."/>
            <person name="Sheu S.Y."/>
        </authorList>
    </citation>
    <scope>NUCLEOTIDE SEQUENCE [LARGE SCALE GENOMIC DNA]</scope>
    <source>
        <strain evidence="8 9">KMB9</strain>
    </source>
</reference>
<dbReference type="GO" id="GO:0051539">
    <property type="term" value="F:4 iron, 4 sulfur cluster binding"/>
    <property type="evidence" value="ECO:0007669"/>
    <property type="project" value="UniProtKB-KW"/>
</dbReference>
<evidence type="ECO:0000256" key="4">
    <source>
        <dbReference type="ARBA" id="ARBA00022723"/>
    </source>
</evidence>
<dbReference type="AlphaFoldDB" id="A0A368L853"/>
<comment type="cofactor">
    <cofactor evidence="1">
        <name>[4Fe-4S] cluster</name>
        <dbReference type="ChEBI" id="CHEBI:49883"/>
    </cofactor>
</comment>
<evidence type="ECO:0000313" key="9">
    <source>
        <dbReference type="Proteomes" id="UP000252357"/>
    </source>
</evidence>